<name>A0A0H2LQP4_VARPD</name>
<evidence type="ECO:0000256" key="4">
    <source>
        <dbReference type="ARBA" id="ARBA00022452"/>
    </source>
</evidence>
<keyword evidence="6" id="KW-0472">Membrane</keyword>
<evidence type="ECO:0000256" key="8">
    <source>
        <dbReference type="SAM" id="SignalP"/>
    </source>
</evidence>
<dbReference type="Proteomes" id="UP000035170">
    <property type="component" value="Unassembled WGS sequence"/>
</dbReference>
<keyword evidence="5" id="KW-0812">Transmembrane</keyword>
<gene>
    <name evidence="9" type="primary">tolC3</name>
    <name evidence="9" type="ORF">VPARA_62570</name>
</gene>
<feature type="chain" id="PRO_5002596486" evidence="8">
    <location>
        <begin position="26"/>
        <end position="444"/>
    </location>
</feature>
<comment type="subcellular location">
    <subcellularLocation>
        <location evidence="1">Cell outer membrane</location>
    </subcellularLocation>
</comment>
<dbReference type="InterPro" id="IPR003423">
    <property type="entry name" value="OMP_efflux"/>
</dbReference>
<dbReference type="RefSeq" id="WP_047787346.1">
    <property type="nucleotide sequence ID" value="NZ_JZWI01000048.1"/>
</dbReference>
<dbReference type="InterPro" id="IPR010130">
    <property type="entry name" value="T1SS_OMP_TolC"/>
</dbReference>
<keyword evidence="7" id="KW-0998">Cell outer membrane</keyword>
<evidence type="ECO:0000256" key="6">
    <source>
        <dbReference type="ARBA" id="ARBA00023136"/>
    </source>
</evidence>
<proteinExistence type="inferred from homology"/>
<reference evidence="9 10" key="1">
    <citation type="submission" date="2015-03" db="EMBL/GenBank/DDBJ databases">
        <title>Genome sequence of Variovorax paradoxus TBEA6.</title>
        <authorList>
            <person name="Poehlein A."/>
            <person name="Schuldes J."/>
            <person name="Wuebbeler J.H."/>
            <person name="Hiessl S."/>
            <person name="Steinbuechel A."/>
            <person name="Daniel R."/>
        </authorList>
    </citation>
    <scope>NUCLEOTIDE SEQUENCE [LARGE SCALE GENOMIC DNA]</scope>
    <source>
        <strain evidence="9 10">TBEA6</strain>
    </source>
</reference>
<dbReference type="AlphaFoldDB" id="A0A0H2LQP4"/>
<dbReference type="InterPro" id="IPR051906">
    <property type="entry name" value="TolC-like"/>
</dbReference>
<comment type="similarity">
    <text evidence="2">Belongs to the outer membrane factor (OMF) (TC 1.B.17) family.</text>
</comment>
<accession>A0A0H2LQP4</accession>
<protein>
    <submittedName>
        <fullName evidence="9">Outer membrane protein TolC</fullName>
    </submittedName>
</protein>
<dbReference type="Gene3D" id="1.20.1600.10">
    <property type="entry name" value="Outer membrane efflux proteins (OEP)"/>
    <property type="match status" value="1"/>
</dbReference>
<organism evidence="9 10">
    <name type="scientific">Variovorax paradoxus</name>
    <dbReference type="NCBI Taxonomy" id="34073"/>
    <lineage>
        <taxon>Bacteria</taxon>
        <taxon>Pseudomonadati</taxon>
        <taxon>Pseudomonadota</taxon>
        <taxon>Betaproteobacteria</taxon>
        <taxon>Burkholderiales</taxon>
        <taxon>Comamonadaceae</taxon>
        <taxon>Variovorax</taxon>
    </lineage>
</organism>
<dbReference type="NCBIfam" id="TIGR01844">
    <property type="entry name" value="type_I_sec_TolC"/>
    <property type="match status" value="1"/>
</dbReference>
<keyword evidence="8" id="KW-0732">Signal</keyword>
<dbReference type="GO" id="GO:0009279">
    <property type="term" value="C:cell outer membrane"/>
    <property type="evidence" value="ECO:0007669"/>
    <property type="project" value="UniProtKB-SubCell"/>
</dbReference>
<keyword evidence="10" id="KW-1185">Reference proteome</keyword>
<dbReference type="EMBL" id="JZWI01000048">
    <property type="protein sequence ID" value="KLN52633.1"/>
    <property type="molecule type" value="Genomic_DNA"/>
</dbReference>
<evidence type="ECO:0000313" key="10">
    <source>
        <dbReference type="Proteomes" id="UP000035170"/>
    </source>
</evidence>
<sequence length="444" mass="46901">MSASRLLPSAAAGLFFLLAGTGAFAQASAATPLGMTEAVRLAATSHPTVRNAVGQALQAGEGIADARSGYYPQVSAGLSARTGNRQLQTDGRRQVHQASLSVTQMLYDFGKVSSAVNEAEASAAAARAKLLVAIDDVVRDTAQAWIEVHRQQVLGEIAQAQVKGVQSLAGLVGERQAKGATSQSDVAQAQSRLEAARAQQLNTASQAERWRLNLMHLTQGRMPVDIAGEASAPLASACAAHPQTALPAPTVQMAQAERDMAQAALRGADAQLLPTLSLNAGVNRGLESGARLAGQSATESTLTVNFSAPLYEGGRSQARQRAALHAVEAAEAALGYAQLSVRQRLEDARVQSQGHAQRLPVLAARVHSTQRTRDLYREQYLQLGTRSLLDLLNAEQEFHGARFEQAESVHEVQRLAVECLYQSGRLREAFGLVDAGDLVAGGQP</sequence>
<dbReference type="PANTHER" id="PTHR30026:SF22">
    <property type="entry name" value="OUTER MEMBRANE EFFLUX PROTEIN"/>
    <property type="match status" value="1"/>
</dbReference>
<evidence type="ECO:0000256" key="5">
    <source>
        <dbReference type="ARBA" id="ARBA00022692"/>
    </source>
</evidence>
<evidence type="ECO:0000256" key="7">
    <source>
        <dbReference type="ARBA" id="ARBA00023237"/>
    </source>
</evidence>
<dbReference type="GO" id="GO:1990281">
    <property type="term" value="C:efflux pump complex"/>
    <property type="evidence" value="ECO:0007669"/>
    <property type="project" value="TreeGrafter"/>
</dbReference>
<keyword evidence="4" id="KW-1134">Transmembrane beta strand</keyword>
<evidence type="ECO:0000256" key="3">
    <source>
        <dbReference type="ARBA" id="ARBA00022448"/>
    </source>
</evidence>
<dbReference type="PATRIC" id="fig|34073.19.peg.6436"/>
<comment type="caution">
    <text evidence="9">The sequence shown here is derived from an EMBL/GenBank/DDBJ whole genome shotgun (WGS) entry which is preliminary data.</text>
</comment>
<dbReference type="Pfam" id="PF02321">
    <property type="entry name" value="OEP"/>
    <property type="match status" value="2"/>
</dbReference>
<dbReference type="GO" id="GO:0015562">
    <property type="term" value="F:efflux transmembrane transporter activity"/>
    <property type="evidence" value="ECO:0007669"/>
    <property type="project" value="InterPro"/>
</dbReference>
<dbReference type="SUPFAM" id="SSF56954">
    <property type="entry name" value="Outer membrane efflux proteins (OEP)"/>
    <property type="match status" value="1"/>
</dbReference>
<evidence type="ECO:0000256" key="2">
    <source>
        <dbReference type="ARBA" id="ARBA00007613"/>
    </source>
</evidence>
<feature type="signal peptide" evidence="8">
    <location>
        <begin position="1"/>
        <end position="25"/>
    </location>
</feature>
<keyword evidence="3" id="KW-0813">Transport</keyword>
<evidence type="ECO:0000256" key="1">
    <source>
        <dbReference type="ARBA" id="ARBA00004442"/>
    </source>
</evidence>
<dbReference type="PANTHER" id="PTHR30026">
    <property type="entry name" value="OUTER MEMBRANE PROTEIN TOLC"/>
    <property type="match status" value="1"/>
</dbReference>
<evidence type="ECO:0000313" key="9">
    <source>
        <dbReference type="EMBL" id="KLN52633.1"/>
    </source>
</evidence>
<dbReference type="GO" id="GO:0015288">
    <property type="term" value="F:porin activity"/>
    <property type="evidence" value="ECO:0007669"/>
    <property type="project" value="TreeGrafter"/>
</dbReference>